<evidence type="ECO:0000313" key="13">
    <source>
        <dbReference type="EMBL" id="OGY51192.1"/>
    </source>
</evidence>
<keyword evidence="3" id="KW-1003">Cell membrane</keyword>
<organism evidence="13 14">
    <name type="scientific">Candidatus Buchananbacteria bacterium RIFCSPHIGHO2_02_FULL_56_16</name>
    <dbReference type="NCBI Taxonomy" id="1797542"/>
    <lineage>
        <taxon>Bacteria</taxon>
        <taxon>Candidatus Buchananiibacteriota</taxon>
    </lineage>
</organism>
<keyword evidence="5" id="KW-0547">Nucleotide-binding</keyword>
<evidence type="ECO:0000259" key="12">
    <source>
        <dbReference type="PROSITE" id="PS50929"/>
    </source>
</evidence>
<feature type="transmembrane region" description="Helical" evidence="10">
    <location>
        <begin position="133"/>
        <end position="154"/>
    </location>
</feature>
<dbReference type="CDD" id="cd07346">
    <property type="entry name" value="ABC_6TM_exporters"/>
    <property type="match status" value="1"/>
</dbReference>
<sequence>MSLLWGYVAKHKKILSGALGLAVINQVFSLLDPQVFRLMIDNYALKAAEHSSGSFLQGIIFLLFLYIAFAFISRTAKAFQDYFVNVITQRVGAELYADSVAHSFSLPYAAFEDQRSGELLQKLQKAKTDNQNLIISTVGILFLSLVGVLFVVGYAFFVHWMIGVAYLMLFPVVGSIMYVLSRKIKEAQAKIVREQADLAGSTTETIRNVELVKSLGLEQQEVKRLNQVNENVLQLELAKVRLVRKLSFLQGTLLNFIRALIMLLLLWLIFQGVVSLGEFFTLFVYSFFVFGPLWELGTVITHYQEAKAANEQVEKILATKPELRPSHPFTVGKLTEIRFSGVTFSYATSARPAVGGVSLTVKGGQTIAFVGPSGSGKTTLVKLLVGLYRPTRGSLLFNGTDAKTIDYDLLRRRIGLVTQGTQLFAGTIRENLLFVNPTATDADCLRVLEMAAAKPILQRGGRELDTKIGEGGLKLSGGERQRLAIARALLRNPDLIIFDEATSSLDSITEKAITETIQHIEHARPDLITVLVAHRLSTIDHADAIFVLEHGRIVEHGSHAQLVNAGGLYAALWREQIASKENNG</sequence>
<accession>A0A1G1YFT1</accession>
<feature type="transmembrane region" description="Helical" evidence="10">
    <location>
        <begin position="53"/>
        <end position="72"/>
    </location>
</feature>
<dbReference type="GO" id="GO:0016887">
    <property type="term" value="F:ATP hydrolysis activity"/>
    <property type="evidence" value="ECO:0007669"/>
    <property type="project" value="InterPro"/>
</dbReference>
<evidence type="ECO:0000256" key="2">
    <source>
        <dbReference type="ARBA" id="ARBA00022448"/>
    </source>
</evidence>
<name>A0A1G1YFT1_9BACT</name>
<dbReference type="SUPFAM" id="SSF90123">
    <property type="entry name" value="ABC transporter transmembrane region"/>
    <property type="match status" value="1"/>
</dbReference>
<dbReference type="STRING" id="1797542.A3J59_02845"/>
<comment type="subcellular location">
    <subcellularLocation>
        <location evidence="1">Cell membrane</location>
        <topology evidence="1">Multi-pass membrane protein</topology>
    </subcellularLocation>
</comment>
<dbReference type="Gene3D" id="1.20.1560.10">
    <property type="entry name" value="ABC transporter type 1, transmembrane domain"/>
    <property type="match status" value="1"/>
</dbReference>
<keyword evidence="8 10" id="KW-0472">Membrane</keyword>
<feature type="coiled-coil region" evidence="9">
    <location>
        <begin position="184"/>
        <end position="245"/>
    </location>
</feature>
<dbReference type="PROSITE" id="PS00211">
    <property type="entry name" value="ABC_TRANSPORTER_1"/>
    <property type="match status" value="1"/>
</dbReference>
<reference evidence="13 14" key="1">
    <citation type="journal article" date="2016" name="Nat. Commun.">
        <title>Thousands of microbial genomes shed light on interconnected biogeochemical processes in an aquifer system.</title>
        <authorList>
            <person name="Anantharaman K."/>
            <person name="Brown C.T."/>
            <person name="Hug L.A."/>
            <person name="Sharon I."/>
            <person name="Castelle C.J."/>
            <person name="Probst A.J."/>
            <person name="Thomas B.C."/>
            <person name="Singh A."/>
            <person name="Wilkins M.J."/>
            <person name="Karaoz U."/>
            <person name="Brodie E.L."/>
            <person name="Williams K.H."/>
            <person name="Hubbard S.S."/>
            <person name="Banfield J.F."/>
        </authorList>
    </citation>
    <scope>NUCLEOTIDE SEQUENCE [LARGE SCALE GENOMIC DNA]</scope>
</reference>
<keyword evidence="4 10" id="KW-0812">Transmembrane</keyword>
<evidence type="ECO:0000256" key="5">
    <source>
        <dbReference type="ARBA" id="ARBA00022741"/>
    </source>
</evidence>
<dbReference type="Pfam" id="PF00005">
    <property type="entry name" value="ABC_tran"/>
    <property type="match status" value="1"/>
</dbReference>
<dbReference type="FunFam" id="3.40.50.300:FF:000299">
    <property type="entry name" value="ABC transporter ATP-binding protein/permease"/>
    <property type="match status" value="1"/>
</dbReference>
<keyword evidence="6 13" id="KW-0067">ATP-binding</keyword>
<dbReference type="Proteomes" id="UP000177310">
    <property type="component" value="Unassembled WGS sequence"/>
</dbReference>
<gene>
    <name evidence="13" type="ORF">A3J59_02845</name>
</gene>
<dbReference type="InterPro" id="IPR017871">
    <property type="entry name" value="ABC_transporter-like_CS"/>
</dbReference>
<evidence type="ECO:0000313" key="14">
    <source>
        <dbReference type="Proteomes" id="UP000177310"/>
    </source>
</evidence>
<evidence type="ECO:0000256" key="4">
    <source>
        <dbReference type="ARBA" id="ARBA00022692"/>
    </source>
</evidence>
<dbReference type="InterPro" id="IPR003439">
    <property type="entry name" value="ABC_transporter-like_ATP-bd"/>
</dbReference>
<proteinExistence type="predicted"/>
<feature type="transmembrane region" description="Helical" evidence="10">
    <location>
        <begin position="160"/>
        <end position="180"/>
    </location>
</feature>
<feature type="domain" description="ABC transmembrane type-1" evidence="12">
    <location>
        <begin position="17"/>
        <end position="305"/>
    </location>
</feature>
<dbReference type="PROSITE" id="PS50929">
    <property type="entry name" value="ABC_TM1F"/>
    <property type="match status" value="1"/>
</dbReference>
<keyword evidence="9" id="KW-0175">Coiled coil</keyword>
<dbReference type="Gene3D" id="3.40.50.300">
    <property type="entry name" value="P-loop containing nucleotide triphosphate hydrolases"/>
    <property type="match status" value="1"/>
</dbReference>
<protein>
    <submittedName>
        <fullName evidence="13">ABC transporter ATP-binding protein</fullName>
    </submittedName>
</protein>
<evidence type="ECO:0000256" key="7">
    <source>
        <dbReference type="ARBA" id="ARBA00022989"/>
    </source>
</evidence>
<dbReference type="Pfam" id="PF00664">
    <property type="entry name" value="ABC_membrane"/>
    <property type="match status" value="1"/>
</dbReference>
<evidence type="ECO:0000256" key="8">
    <source>
        <dbReference type="ARBA" id="ARBA00023136"/>
    </source>
</evidence>
<evidence type="ECO:0000256" key="3">
    <source>
        <dbReference type="ARBA" id="ARBA00022475"/>
    </source>
</evidence>
<dbReference type="AlphaFoldDB" id="A0A1G1YFT1"/>
<evidence type="ECO:0000259" key="11">
    <source>
        <dbReference type="PROSITE" id="PS50893"/>
    </source>
</evidence>
<dbReference type="InterPro" id="IPR039421">
    <property type="entry name" value="Type_1_exporter"/>
</dbReference>
<dbReference type="GO" id="GO:0005524">
    <property type="term" value="F:ATP binding"/>
    <property type="evidence" value="ECO:0007669"/>
    <property type="project" value="UniProtKB-KW"/>
</dbReference>
<dbReference type="GO" id="GO:0005886">
    <property type="term" value="C:plasma membrane"/>
    <property type="evidence" value="ECO:0007669"/>
    <property type="project" value="UniProtKB-SubCell"/>
</dbReference>
<dbReference type="PROSITE" id="PS50893">
    <property type="entry name" value="ABC_TRANSPORTER_2"/>
    <property type="match status" value="1"/>
</dbReference>
<dbReference type="InterPro" id="IPR011527">
    <property type="entry name" value="ABC1_TM_dom"/>
</dbReference>
<dbReference type="PANTHER" id="PTHR24221">
    <property type="entry name" value="ATP-BINDING CASSETTE SUB-FAMILY B"/>
    <property type="match status" value="1"/>
</dbReference>
<comment type="caution">
    <text evidence="13">The sequence shown here is derived from an EMBL/GenBank/DDBJ whole genome shotgun (WGS) entry which is preliminary data.</text>
</comment>
<evidence type="ECO:0000256" key="10">
    <source>
        <dbReference type="SAM" id="Phobius"/>
    </source>
</evidence>
<dbReference type="SUPFAM" id="SSF52540">
    <property type="entry name" value="P-loop containing nucleoside triphosphate hydrolases"/>
    <property type="match status" value="1"/>
</dbReference>
<dbReference type="GO" id="GO:0140359">
    <property type="term" value="F:ABC-type transporter activity"/>
    <property type="evidence" value="ECO:0007669"/>
    <property type="project" value="InterPro"/>
</dbReference>
<dbReference type="InterPro" id="IPR027417">
    <property type="entry name" value="P-loop_NTPase"/>
</dbReference>
<dbReference type="EMBL" id="MHIL01000022">
    <property type="protein sequence ID" value="OGY51192.1"/>
    <property type="molecule type" value="Genomic_DNA"/>
</dbReference>
<evidence type="ECO:0000256" key="1">
    <source>
        <dbReference type="ARBA" id="ARBA00004651"/>
    </source>
</evidence>
<evidence type="ECO:0000256" key="9">
    <source>
        <dbReference type="SAM" id="Coils"/>
    </source>
</evidence>
<dbReference type="GO" id="GO:0034040">
    <property type="term" value="F:ATPase-coupled lipid transmembrane transporter activity"/>
    <property type="evidence" value="ECO:0007669"/>
    <property type="project" value="TreeGrafter"/>
</dbReference>
<keyword evidence="7 10" id="KW-1133">Transmembrane helix</keyword>
<evidence type="ECO:0000256" key="6">
    <source>
        <dbReference type="ARBA" id="ARBA00022840"/>
    </source>
</evidence>
<dbReference type="InterPro" id="IPR003593">
    <property type="entry name" value="AAA+_ATPase"/>
</dbReference>
<feature type="domain" description="ABC transporter" evidence="11">
    <location>
        <begin position="337"/>
        <end position="575"/>
    </location>
</feature>
<dbReference type="SMART" id="SM00382">
    <property type="entry name" value="AAA"/>
    <property type="match status" value="1"/>
</dbReference>
<keyword evidence="2" id="KW-0813">Transport</keyword>
<dbReference type="InterPro" id="IPR036640">
    <property type="entry name" value="ABC1_TM_sf"/>
</dbReference>
<dbReference type="PANTHER" id="PTHR24221:SF654">
    <property type="entry name" value="ATP-BINDING CASSETTE SUB-FAMILY B MEMBER 6"/>
    <property type="match status" value="1"/>
</dbReference>